<evidence type="ECO:0000313" key="5">
    <source>
        <dbReference type="Proteomes" id="UP000782880"/>
    </source>
</evidence>
<evidence type="ECO:0000256" key="2">
    <source>
        <dbReference type="ARBA" id="ARBA00022884"/>
    </source>
</evidence>
<keyword evidence="1" id="KW-0269">Exonuclease</keyword>
<dbReference type="InterPro" id="IPR036866">
    <property type="entry name" value="RibonucZ/Hydroxyglut_hydro"/>
</dbReference>
<accession>A0A921IKH2</accession>
<feature type="domain" description="Metallo-beta-lactamase" evidence="3">
    <location>
        <begin position="14"/>
        <end position="218"/>
    </location>
</feature>
<keyword evidence="1" id="KW-0378">Hydrolase</keyword>
<dbReference type="GO" id="GO:0004527">
    <property type="term" value="F:exonuclease activity"/>
    <property type="evidence" value="ECO:0007669"/>
    <property type="project" value="UniProtKB-KW"/>
</dbReference>
<organism evidence="4 5">
    <name type="scientific">Subdoligranulum variabile</name>
    <dbReference type="NCBI Taxonomy" id="214851"/>
    <lineage>
        <taxon>Bacteria</taxon>
        <taxon>Bacillati</taxon>
        <taxon>Bacillota</taxon>
        <taxon>Clostridia</taxon>
        <taxon>Eubacteriales</taxon>
        <taxon>Oscillospiraceae</taxon>
        <taxon>Subdoligranulum</taxon>
    </lineage>
</organism>
<evidence type="ECO:0000313" key="4">
    <source>
        <dbReference type="EMBL" id="HJG27457.1"/>
    </source>
</evidence>
<dbReference type="SMART" id="SM00849">
    <property type="entry name" value="Lactamase_B"/>
    <property type="match status" value="1"/>
</dbReference>
<dbReference type="Gene3D" id="3.40.50.10710">
    <property type="entry name" value="Metallo-hydrolase/oxidoreductase"/>
    <property type="match status" value="1"/>
</dbReference>
<dbReference type="Proteomes" id="UP000782880">
    <property type="component" value="Unassembled WGS sequence"/>
</dbReference>
<keyword evidence="1" id="KW-0540">Nuclease</keyword>
<reference evidence="4" key="1">
    <citation type="journal article" date="2021" name="PeerJ">
        <title>Extensive microbial diversity within the chicken gut microbiome revealed by metagenomics and culture.</title>
        <authorList>
            <person name="Gilroy R."/>
            <person name="Ravi A."/>
            <person name="Getino M."/>
            <person name="Pursley I."/>
            <person name="Horton D.L."/>
            <person name="Alikhan N.F."/>
            <person name="Baker D."/>
            <person name="Gharbi K."/>
            <person name="Hall N."/>
            <person name="Watson M."/>
            <person name="Adriaenssens E.M."/>
            <person name="Foster-Nyarko E."/>
            <person name="Jarju S."/>
            <person name="Secka A."/>
            <person name="Antonio M."/>
            <person name="Oren A."/>
            <person name="Chaudhuri R.R."/>
            <person name="La Ragione R."/>
            <person name="Hildebrand F."/>
            <person name="Pallen M.J."/>
        </authorList>
    </citation>
    <scope>NUCLEOTIDE SEQUENCE</scope>
    <source>
        <strain evidence="4">ChiBcec21-2208</strain>
    </source>
</reference>
<evidence type="ECO:0000256" key="1">
    <source>
        <dbReference type="ARBA" id="ARBA00022839"/>
    </source>
</evidence>
<evidence type="ECO:0000259" key="3">
    <source>
        <dbReference type="SMART" id="SM00849"/>
    </source>
</evidence>
<dbReference type="PANTHER" id="PTHR43694">
    <property type="entry name" value="RIBONUCLEASE J"/>
    <property type="match status" value="1"/>
</dbReference>
<proteinExistence type="predicted"/>
<protein>
    <recommendedName>
        <fullName evidence="3">Metallo-beta-lactamase domain-containing protein</fullName>
    </recommendedName>
</protein>
<dbReference type="Pfam" id="PF12706">
    <property type="entry name" value="Lactamase_B_2"/>
    <property type="match status" value="1"/>
</dbReference>
<keyword evidence="2" id="KW-0694">RNA-binding</keyword>
<reference evidence="4" key="2">
    <citation type="submission" date="2021-09" db="EMBL/GenBank/DDBJ databases">
        <authorList>
            <person name="Gilroy R."/>
        </authorList>
    </citation>
    <scope>NUCLEOTIDE SEQUENCE</scope>
    <source>
        <strain evidence="4">ChiBcec21-2208</strain>
    </source>
</reference>
<dbReference type="GO" id="GO:0003723">
    <property type="term" value="F:RNA binding"/>
    <property type="evidence" value="ECO:0007669"/>
    <property type="project" value="UniProtKB-KW"/>
</dbReference>
<dbReference type="Gene3D" id="3.60.15.10">
    <property type="entry name" value="Ribonuclease Z/Hydroxyacylglutathione hydrolase-like"/>
    <property type="match status" value="1"/>
</dbReference>
<dbReference type="EMBL" id="DYVE01000062">
    <property type="protein sequence ID" value="HJG27457.1"/>
    <property type="molecule type" value="Genomic_DNA"/>
</dbReference>
<dbReference type="InterPro" id="IPR001279">
    <property type="entry name" value="Metallo-B-lactamas"/>
</dbReference>
<dbReference type="AlphaFoldDB" id="A0A921IKH2"/>
<comment type="caution">
    <text evidence="4">The sequence shown here is derived from an EMBL/GenBank/DDBJ whole genome shotgun (WGS) entry which is preliminary data.</text>
</comment>
<name>A0A921IKH2_9FIRM</name>
<gene>
    <name evidence="4" type="ORF">K8V20_02255</name>
</gene>
<dbReference type="PANTHER" id="PTHR43694:SF1">
    <property type="entry name" value="RIBONUCLEASE J"/>
    <property type="match status" value="1"/>
</dbReference>
<dbReference type="InterPro" id="IPR042173">
    <property type="entry name" value="RNase_J_2"/>
</dbReference>
<dbReference type="SUPFAM" id="SSF56281">
    <property type="entry name" value="Metallo-hydrolase/oxidoreductase"/>
    <property type="match status" value="1"/>
</dbReference>
<sequence>MTKITFYKGLRVIGGTFVSVETDRAVCMFDFGFTVSDRADESIRLRPDHIPQDYVRAGMLPAADGIYEPQAAADLGLVPYGETEKPHFFLISHMHIDHMGGLDMLDPRIPVYMTEESETLYRRLAAQSDLTFREHPSCIGVPGGQSFSVEDITVQVLLIDHDCVGACGFLIRTPDGPICYTGDYRFHGYHPDRTAAFGEACRGADVLITEGVTVSFGDVDMLSLTAPDPHDRTEADLLEETAAFCAEAPGLVVVNPYNRNVERIHNLTERLARQNRRLVLDAVQADYLAAFYPQDPMCVYAETVCGHAVPERAVLIGRDELLRRPGAYVLQLDYRDFYELFDLKPVVSGYLHMDGAPLGAYDPSYGKMLMQLEAMGIPFRSMGLGGHARPYYLKQMVDLIAPKVLVPLHSQRPEQVASRCAGRRILPEEGQTLILEKGEVKA</sequence>